<evidence type="ECO:0000313" key="5">
    <source>
        <dbReference type="Proteomes" id="UP000719500"/>
    </source>
</evidence>
<sequence>MKKFLSLVLALTMALSLVTVSAGATDFDDDGDITYQEAVTVIAGMGIVDGYSDGTFGPDEALTRGAAAKIICNLILGPTTADALSASSAPFVDVPTTNTFAGYITYCSQQGIISGYADGTFRPTDTLSGNAFMKMLLGALGYDSDKEGYTGANWTVNVIKQAVGIELNDGNDDFVGSQAVTRQEACLYAFNTLKATMVEYSDNSTVTVGDITISSQGDYSDVSNSTSSDGNIEDDGLMQFAERYFRDLEAEDDTDDFGRPATTWTYDGDELGTYANDADATYVVGDTDDDLATLVTDDACLDYSASDVLSNADVFYNGKDLGTYSSNRDEYPAGKGDIIEAYENDDNEVDTIVIRSYTYAKIDTVDEDLSSTHENNGASVALELVDIDDGSLGTWYDNYDDSDEVLTGYNSNYTEGTVLAVAISADDSDVILDSYIMESVTGTPTSARTVETYSTDKTDKASQVTDGTITIDGTRYEYAGQMTGLSTTDEVDFDEEYTIYLSAEGYVLAVDGDASASLDDVYYVNMVYKETTGGRTRYYAEAVSLVDGSEVDLRLADSDVIENNDSDHTLAENGFFYVNDLYVLEEDDDEYDGEAYRGQDGYSVTMGPLDDDVTSSSSTIRLSDVTTYDYLEDDDGDEVETEISDVTRLYLDEETTTSIGVDQAQTDDSLDVSFSTGPMAAKAYDEDSPSSGSSENLTVFVIFKDDDRDAVFVVYAASDLKGGASSSDVVYLADDANNAVGSGNYEVDLYFMEDMSLAEDLVISDENITNRSARGFYTYEVDEDDVYTLDDDEVDFLGSNEDVEDETDNVAAEDVNFDEVYNYLITSADNRFDAISFADAVVIDTRSTSDKNNSLYSGDIESASALSSAINRGTVTADVFVEDGEIVFVAVKSSARDTSIDDGDEYGDLDHIALSATTGYIGVYLDGNAEENTDYEVTLSILRDNGYVDIGTFTVTVSAGSDTGRIDVSDNLIAANNYQITCGDETFTIVYTGAST</sequence>
<dbReference type="InterPro" id="IPR001119">
    <property type="entry name" value="SLH_dom"/>
</dbReference>
<evidence type="ECO:0000313" key="4">
    <source>
        <dbReference type="EMBL" id="MBM6852255.1"/>
    </source>
</evidence>
<name>A0ABS2FY33_9FIRM</name>
<keyword evidence="5" id="KW-1185">Reference proteome</keyword>
<proteinExistence type="predicted"/>
<feature type="chain" id="PRO_5045952493" evidence="2">
    <location>
        <begin position="25"/>
        <end position="996"/>
    </location>
</feature>
<evidence type="ECO:0000256" key="2">
    <source>
        <dbReference type="SAM" id="SignalP"/>
    </source>
</evidence>
<keyword evidence="2" id="KW-0732">Signal</keyword>
<gene>
    <name evidence="4" type="ORF">H9X91_12505</name>
</gene>
<keyword evidence="1" id="KW-0677">Repeat</keyword>
<dbReference type="Pfam" id="PF00395">
    <property type="entry name" value="SLH"/>
    <property type="match status" value="2"/>
</dbReference>
<feature type="domain" description="SLH" evidence="3">
    <location>
        <begin position="87"/>
        <end position="150"/>
    </location>
</feature>
<reference evidence="4 5" key="1">
    <citation type="journal article" date="2021" name="Sci. Rep.">
        <title>The distribution of antibiotic resistance genes in chicken gut microbiota commensals.</title>
        <authorList>
            <person name="Juricova H."/>
            <person name="Matiasovicova J."/>
            <person name="Kubasova T."/>
            <person name="Cejkova D."/>
            <person name="Rychlik I."/>
        </authorList>
    </citation>
    <scope>NUCLEOTIDE SEQUENCE [LARGE SCALE GENOMIC DNA]</scope>
    <source>
        <strain evidence="4 5">An411</strain>
    </source>
</reference>
<comment type="caution">
    <text evidence="4">The sequence shown here is derived from an EMBL/GenBank/DDBJ whole genome shotgun (WGS) entry which is preliminary data.</text>
</comment>
<dbReference type="RefSeq" id="WP_204805474.1">
    <property type="nucleotide sequence ID" value="NZ_JACSNX010000026.1"/>
</dbReference>
<evidence type="ECO:0000256" key="1">
    <source>
        <dbReference type="ARBA" id="ARBA00022737"/>
    </source>
</evidence>
<organism evidence="4 5">
    <name type="scientific">Oscillibacter valericigenes</name>
    <dbReference type="NCBI Taxonomy" id="351091"/>
    <lineage>
        <taxon>Bacteria</taxon>
        <taxon>Bacillati</taxon>
        <taxon>Bacillota</taxon>
        <taxon>Clostridia</taxon>
        <taxon>Eubacteriales</taxon>
        <taxon>Oscillospiraceae</taxon>
        <taxon>Oscillibacter</taxon>
    </lineage>
</organism>
<accession>A0ABS2FY33</accession>
<dbReference type="EMBL" id="JACSNX010000026">
    <property type="protein sequence ID" value="MBM6852255.1"/>
    <property type="molecule type" value="Genomic_DNA"/>
</dbReference>
<dbReference type="Proteomes" id="UP000719500">
    <property type="component" value="Unassembled WGS sequence"/>
</dbReference>
<feature type="domain" description="SLH" evidence="3">
    <location>
        <begin position="22"/>
        <end position="85"/>
    </location>
</feature>
<dbReference type="PROSITE" id="PS51272">
    <property type="entry name" value="SLH"/>
    <property type="match status" value="2"/>
</dbReference>
<protein>
    <submittedName>
        <fullName evidence="4">S-layer homology domain-containing protein</fullName>
    </submittedName>
</protein>
<feature type="signal peptide" evidence="2">
    <location>
        <begin position="1"/>
        <end position="24"/>
    </location>
</feature>
<evidence type="ECO:0000259" key="3">
    <source>
        <dbReference type="PROSITE" id="PS51272"/>
    </source>
</evidence>